<accession>A0ABU2CIH5</accession>
<evidence type="ECO:0000313" key="1">
    <source>
        <dbReference type="EMBL" id="MDR7381118.1"/>
    </source>
</evidence>
<name>A0ABU2CIH5_9MICO</name>
<protein>
    <submittedName>
        <fullName evidence="1">Uncharacterized protein</fullName>
    </submittedName>
</protein>
<keyword evidence="2" id="KW-1185">Reference proteome</keyword>
<dbReference type="EMBL" id="JAVDYE010000001">
    <property type="protein sequence ID" value="MDR7381118.1"/>
    <property type="molecule type" value="Genomic_DNA"/>
</dbReference>
<reference evidence="1 2" key="1">
    <citation type="submission" date="2023-07" db="EMBL/GenBank/DDBJ databases">
        <title>Sequencing the genomes of 1000 actinobacteria strains.</title>
        <authorList>
            <person name="Klenk H.-P."/>
        </authorList>
    </citation>
    <scope>NUCLEOTIDE SEQUENCE [LARGE SCALE GENOMIC DNA]</scope>
    <source>
        <strain evidence="1 2">DSM 45554</strain>
    </source>
</reference>
<organism evidence="1 2">
    <name type="scientific">Promicromonospora iranensis</name>
    <dbReference type="NCBI Taxonomy" id="1105144"/>
    <lineage>
        <taxon>Bacteria</taxon>
        <taxon>Bacillati</taxon>
        <taxon>Actinomycetota</taxon>
        <taxon>Actinomycetes</taxon>
        <taxon>Micrococcales</taxon>
        <taxon>Promicromonosporaceae</taxon>
        <taxon>Promicromonospora</taxon>
    </lineage>
</organism>
<dbReference type="Proteomes" id="UP001183585">
    <property type="component" value="Unassembled WGS sequence"/>
</dbReference>
<gene>
    <name evidence="1" type="ORF">J2S48_000633</name>
</gene>
<comment type="caution">
    <text evidence="1">The sequence shown here is derived from an EMBL/GenBank/DDBJ whole genome shotgun (WGS) entry which is preliminary data.</text>
</comment>
<evidence type="ECO:0000313" key="2">
    <source>
        <dbReference type="Proteomes" id="UP001183585"/>
    </source>
</evidence>
<proteinExistence type="predicted"/>
<dbReference type="RefSeq" id="WP_274997705.1">
    <property type="nucleotide sequence ID" value="NZ_JAJQQP010000017.1"/>
</dbReference>
<sequence>MPWTMSCATALQRVYPAASGATSEGYIPDFGSDPQGPVEHFNNFVFNCLFPTMLENCKVHAASHHLSETAQNASTPEEVEVGTNVAALIFMGPEIATVGVGVLRVPRTAGGVSTALRAEANAADEVPTISIYRTPKAPNAADELAGGPNPLNHQDGDAAAYFGERSVAGDYVGRPGYADGMVRYDMHPGFLDEFSDVAYRYDWQGPGGAARIEWAIPVDRLGSFSEHTLNRGWVSGR</sequence>